<evidence type="ECO:0000256" key="4">
    <source>
        <dbReference type="ARBA" id="ARBA00023163"/>
    </source>
</evidence>
<evidence type="ECO:0000313" key="6">
    <source>
        <dbReference type="EMBL" id="KOY16746.1"/>
    </source>
</evidence>
<dbReference type="InterPro" id="IPR010982">
    <property type="entry name" value="Lambda_DNA-bd_dom_sf"/>
</dbReference>
<dbReference type="Gene3D" id="3.40.50.2300">
    <property type="match status" value="2"/>
</dbReference>
<dbReference type="GO" id="GO:0003700">
    <property type="term" value="F:DNA-binding transcription factor activity"/>
    <property type="evidence" value="ECO:0007669"/>
    <property type="project" value="TreeGrafter"/>
</dbReference>
<dbReference type="EMBL" id="LITU01000050">
    <property type="protein sequence ID" value="KOY16746.1"/>
    <property type="molecule type" value="Genomic_DNA"/>
</dbReference>
<dbReference type="SUPFAM" id="SSF53822">
    <property type="entry name" value="Periplasmic binding protein-like I"/>
    <property type="match status" value="1"/>
</dbReference>
<sequence length="353" mass="39873">MPKLKDIAERVGVSISTVSRAISNDTNRPVNEETKRKIREAALELGYILDESSKSIGKEITSAKRIACIVPQILMDDHPYFSQVLTGFHVKMTEMGLPPAIVRTCEELSDTERIKMMLQETGTQGIVAISWYDEKLFEMLEQENITVLGVSLNDERLTVPVVDCDRIFSARTAVRHLIEQGHTRIGFIGGPAYSEQIDSEERYVGYKFAMLEANLSLNEHWIINTNWNVNFSYSRLTELLTEMPKSEWPTAIFCASDMLAIPAMRAVVEQNGRIPQDIAFVGMDNISMAQYTTPPLTSVQVPKYEIGKVAAQLINDYLEGRYSSLHKVLLPSTLIVRESSVYDRTNRTNRTND</sequence>
<dbReference type="RefSeq" id="WP_053780222.1">
    <property type="nucleotide sequence ID" value="NZ_LITU01000050.1"/>
</dbReference>
<dbReference type="PANTHER" id="PTHR30146">
    <property type="entry name" value="LACI-RELATED TRANSCRIPTIONAL REPRESSOR"/>
    <property type="match status" value="1"/>
</dbReference>
<dbReference type="Pfam" id="PF00356">
    <property type="entry name" value="LacI"/>
    <property type="match status" value="1"/>
</dbReference>
<dbReference type="CDD" id="cd06267">
    <property type="entry name" value="PBP1_LacI_sugar_binding-like"/>
    <property type="match status" value="1"/>
</dbReference>
<protein>
    <submittedName>
        <fullName evidence="6">LacI family transcriptional regulator</fullName>
    </submittedName>
</protein>
<reference evidence="6 7" key="1">
    <citation type="submission" date="2015-08" db="EMBL/GenBank/DDBJ databases">
        <title>Draft genome sequence of cellulolytic and xylanolytic Paenibacillus sp. A59, isolated from a decaying forest soil from Patagonia, Argentina.</title>
        <authorList>
            <person name="Ghio S."/>
            <person name="Caceres A.M."/>
            <person name="Talia P."/>
            <person name="Grasso D."/>
            <person name="Campos E."/>
        </authorList>
    </citation>
    <scope>NUCLEOTIDE SEQUENCE [LARGE SCALE GENOMIC DNA]</scope>
    <source>
        <strain evidence="6 7">A59</strain>
    </source>
</reference>
<dbReference type="GO" id="GO:0000976">
    <property type="term" value="F:transcription cis-regulatory region binding"/>
    <property type="evidence" value="ECO:0007669"/>
    <property type="project" value="TreeGrafter"/>
</dbReference>
<keyword evidence="1" id="KW-0678">Repressor</keyword>
<evidence type="ECO:0000256" key="2">
    <source>
        <dbReference type="ARBA" id="ARBA00023015"/>
    </source>
</evidence>
<dbReference type="SUPFAM" id="SSF47413">
    <property type="entry name" value="lambda repressor-like DNA-binding domains"/>
    <property type="match status" value="1"/>
</dbReference>
<dbReference type="PANTHER" id="PTHR30146:SF148">
    <property type="entry name" value="HTH-TYPE TRANSCRIPTIONAL REPRESSOR PURR-RELATED"/>
    <property type="match status" value="1"/>
</dbReference>
<dbReference type="Proteomes" id="UP000037688">
    <property type="component" value="Unassembled WGS sequence"/>
</dbReference>
<evidence type="ECO:0000256" key="1">
    <source>
        <dbReference type="ARBA" id="ARBA00022491"/>
    </source>
</evidence>
<dbReference type="OrthoDB" id="43195at2"/>
<dbReference type="PROSITE" id="PS00356">
    <property type="entry name" value="HTH_LACI_1"/>
    <property type="match status" value="1"/>
</dbReference>
<dbReference type="Gene3D" id="1.10.260.40">
    <property type="entry name" value="lambda repressor-like DNA-binding domains"/>
    <property type="match status" value="1"/>
</dbReference>
<dbReference type="Pfam" id="PF13377">
    <property type="entry name" value="Peripla_BP_3"/>
    <property type="match status" value="1"/>
</dbReference>
<comment type="caution">
    <text evidence="6">The sequence shown here is derived from an EMBL/GenBank/DDBJ whole genome shotgun (WGS) entry which is preliminary data.</text>
</comment>
<keyword evidence="4" id="KW-0804">Transcription</keyword>
<keyword evidence="3" id="KW-0238">DNA-binding</keyword>
<evidence type="ECO:0000313" key="7">
    <source>
        <dbReference type="Proteomes" id="UP000037688"/>
    </source>
</evidence>
<dbReference type="PATRIC" id="fig|1705561.3.peg.1350"/>
<dbReference type="PROSITE" id="PS50932">
    <property type="entry name" value="HTH_LACI_2"/>
    <property type="match status" value="1"/>
</dbReference>
<dbReference type="AlphaFoldDB" id="A0A0M9BRB0"/>
<dbReference type="InterPro" id="IPR046335">
    <property type="entry name" value="LacI/GalR-like_sensor"/>
</dbReference>
<dbReference type="SMART" id="SM00354">
    <property type="entry name" value="HTH_LACI"/>
    <property type="match status" value="1"/>
</dbReference>
<feature type="domain" description="HTH lacI-type" evidence="5">
    <location>
        <begin position="2"/>
        <end position="58"/>
    </location>
</feature>
<dbReference type="InterPro" id="IPR028082">
    <property type="entry name" value="Peripla_BP_I"/>
</dbReference>
<organism evidence="6 7">
    <name type="scientific">Paenibacillus xylanivorans</name>
    <dbReference type="NCBI Taxonomy" id="1705561"/>
    <lineage>
        <taxon>Bacteria</taxon>
        <taxon>Bacillati</taxon>
        <taxon>Bacillota</taxon>
        <taxon>Bacilli</taxon>
        <taxon>Bacillales</taxon>
        <taxon>Paenibacillaceae</taxon>
        <taxon>Paenibacillus</taxon>
    </lineage>
</organism>
<keyword evidence="2" id="KW-0805">Transcription regulation</keyword>
<accession>A0A0M9BRB0</accession>
<dbReference type="CDD" id="cd01392">
    <property type="entry name" value="HTH_LacI"/>
    <property type="match status" value="1"/>
</dbReference>
<evidence type="ECO:0000259" key="5">
    <source>
        <dbReference type="PROSITE" id="PS50932"/>
    </source>
</evidence>
<evidence type="ECO:0000256" key="3">
    <source>
        <dbReference type="ARBA" id="ARBA00023125"/>
    </source>
</evidence>
<dbReference type="InterPro" id="IPR000843">
    <property type="entry name" value="HTH_LacI"/>
</dbReference>
<name>A0A0M9BRB0_9BACL</name>
<gene>
    <name evidence="6" type="ORF">AMS66_07615</name>
</gene>
<proteinExistence type="predicted"/>
<keyword evidence="7" id="KW-1185">Reference proteome</keyword>